<evidence type="ECO:0000313" key="2">
    <source>
        <dbReference type="Proteomes" id="UP000029381"/>
    </source>
</evidence>
<name>A0A091C2S5_9ENTE</name>
<dbReference type="EMBL" id="JPVT01000058">
    <property type="protein sequence ID" value="KFN92156.1"/>
    <property type="molecule type" value="Genomic_DNA"/>
</dbReference>
<reference evidence="1 2" key="1">
    <citation type="submission" date="2014-08" db="EMBL/GenBank/DDBJ databases">
        <title>Genome sequence of Tetragenococcus muriaticus.</title>
        <authorList>
            <person name="Chuea-nongthon C."/>
            <person name="Rodtong S."/>
            <person name="Yongsawatdigul J."/>
            <person name="Steele J.L."/>
            <person name="Liu X.-y."/>
            <person name="Speers J."/>
            <person name="Glasner J.D."/>
            <person name="Neeno-Eckwall E.C."/>
        </authorList>
    </citation>
    <scope>NUCLEOTIDE SEQUENCE [LARGE SCALE GENOMIC DNA]</scope>
    <source>
        <strain evidence="1 2">3MR10-3</strain>
    </source>
</reference>
<proteinExistence type="predicted"/>
<comment type="caution">
    <text evidence="1">The sequence shown here is derived from an EMBL/GenBank/DDBJ whole genome shotgun (WGS) entry which is preliminary data.</text>
</comment>
<keyword evidence="2" id="KW-1185">Reference proteome</keyword>
<dbReference type="AlphaFoldDB" id="A0A091C2S5"/>
<evidence type="ECO:0000313" key="1">
    <source>
        <dbReference type="EMBL" id="KFN92156.1"/>
    </source>
</evidence>
<dbReference type="RefSeq" id="WP_038022490.1">
    <property type="nucleotide sequence ID" value="NZ_JPVT01000058.1"/>
</dbReference>
<gene>
    <name evidence="1" type="ORF">TMU3MR103_0617</name>
</gene>
<sequence length="76" mass="8520">MKIGSDKNEKENMNLSCIDKFEVPMEEIGITIKQASGLGYSVLLEPQGIDSVYVDDGIFDRASEKFTVYLLKKVTE</sequence>
<dbReference type="PATRIC" id="fig|1302648.3.peg.599"/>
<organism evidence="1 2">
    <name type="scientific">Tetragenococcus muriaticus 3MR10-3</name>
    <dbReference type="NCBI Taxonomy" id="1302648"/>
    <lineage>
        <taxon>Bacteria</taxon>
        <taxon>Bacillati</taxon>
        <taxon>Bacillota</taxon>
        <taxon>Bacilli</taxon>
        <taxon>Lactobacillales</taxon>
        <taxon>Enterococcaceae</taxon>
        <taxon>Tetragenococcus</taxon>
    </lineage>
</organism>
<accession>A0A091C2S5</accession>
<protein>
    <submittedName>
        <fullName evidence="1">Uncharacterized protein</fullName>
    </submittedName>
</protein>
<dbReference type="Proteomes" id="UP000029381">
    <property type="component" value="Unassembled WGS sequence"/>
</dbReference>